<evidence type="ECO:0000256" key="2">
    <source>
        <dbReference type="SAM" id="Phobius"/>
    </source>
</evidence>
<dbReference type="EMBL" id="JAXCGZ010004021">
    <property type="protein sequence ID" value="KAK7082441.1"/>
    <property type="molecule type" value="Genomic_DNA"/>
</dbReference>
<keyword evidence="3" id="KW-0732">Signal</keyword>
<keyword evidence="2" id="KW-1133">Transmembrane helix</keyword>
<feature type="signal peptide" evidence="3">
    <location>
        <begin position="1"/>
        <end position="17"/>
    </location>
</feature>
<feature type="region of interest" description="Disordered" evidence="1">
    <location>
        <begin position="209"/>
        <end position="231"/>
    </location>
</feature>
<name>A0AAN8XE26_HALRR</name>
<accession>A0AAN8XE26</accession>
<gene>
    <name evidence="4" type="ORF">SK128_011125</name>
</gene>
<evidence type="ECO:0000313" key="5">
    <source>
        <dbReference type="Proteomes" id="UP001381693"/>
    </source>
</evidence>
<feature type="region of interest" description="Disordered" evidence="1">
    <location>
        <begin position="1301"/>
        <end position="1321"/>
    </location>
</feature>
<evidence type="ECO:0000256" key="1">
    <source>
        <dbReference type="SAM" id="MobiDB-lite"/>
    </source>
</evidence>
<protein>
    <submittedName>
        <fullName evidence="4">Uncharacterized protein</fullName>
    </submittedName>
</protein>
<keyword evidence="5" id="KW-1185">Reference proteome</keyword>
<feature type="compositionally biased region" description="Polar residues" evidence="1">
    <location>
        <begin position="1527"/>
        <end position="1545"/>
    </location>
</feature>
<evidence type="ECO:0000313" key="4">
    <source>
        <dbReference type="EMBL" id="KAK7082441.1"/>
    </source>
</evidence>
<evidence type="ECO:0000256" key="3">
    <source>
        <dbReference type="SAM" id="SignalP"/>
    </source>
</evidence>
<comment type="caution">
    <text evidence="4">The sequence shown here is derived from an EMBL/GenBank/DDBJ whole genome shotgun (WGS) entry which is preliminary data.</text>
</comment>
<proteinExistence type="predicted"/>
<feature type="compositionally biased region" description="Low complexity" evidence="1">
    <location>
        <begin position="1512"/>
        <end position="1526"/>
    </location>
</feature>
<feature type="transmembrane region" description="Helical" evidence="2">
    <location>
        <begin position="1748"/>
        <end position="1769"/>
    </location>
</feature>
<keyword evidence="2" id="KW-0812">Transmembrane</keyword>
<feature type="region of interest" description="Disordered" evidence="1">
    <location>
        <begin position="1160"/>
        <end position="1189"/>
    </location>
</feature>
<feature type="region of interest" description="Disordered" evidence="1">
    <location>
        <begin position="1506"/>
        <end position="1545"/>
    </location>
</feature>
<feature type="compositionally biased region" description="Polar residues" evidence="1">
    <location>
        <begin position="1302"/>
        <end position="1321"/>
    </location>
</feature>
<reference evidence="4 5" key="1">
    <citation type="submission" date="2023-11" db="EMBL/GenBank/DDBJ databases">
        <title>Halocaridina rubra genome assembly.</title>
        <authorList>
            <person name="Smith C."/>
        </authorList>
    </citation>
    <scope>NUCLEOTIDE SEQUENCE [LARGE SCALE GENOMIC DNA]</scope>
    <source>
        <strain evidence="4">EP-1</strain>
        <tissue evidence="4">Whole</tissue>
    </source>
</reference>
<keyword evidence="2" id="KW-0472">Membrane</keyword>
<organism evidence="4 5">
    <name type="scientific">Halocaridina rubra</name>
    <name type="common">Hawaiian red shrimp</name>
    <dbReference type="NCBI Taxonomy" id="373956"/>
    <lineage>
        <taxon>Eukaryota</taxon>
        <taxon>Metazoa</taxon>
        <taxon>Ecdysozoa</taxon>
        <taxon>Arthropoda</taxon>
        <taxon>Crustacea</taxon>
        <taxon>Multicrustacea</taxon>
        <taxon>Malacostraca</taxon>
        <taxon>Eumalacostraca</taxon>
        <taxon>Eucarida</taxon>
        <taxon>Decapoda</taxon>
        <taxon>Pleocyemata</taxon>
        <taxon>Caridea</taxon>
        <taxon>Atyoidea</taxon>
        <taxon>Atyidae</taxon>
        <taxon>Halocaridina</taxon>
    </lineage>
</organism>
<feature type="chain" id="PRO_5043016718" evidence="3">
    <location>
        <begin position="18"/>
        <end position="1840"/>
    </location>
</feature>
<sequence>MMGKVLTLSFLLQSVSCTNVFFLAGGSQLSRLERVSQALHHTARSVAELNTLIRTILNHTAEEATLNTAIVYSTSRPLTESAPENISTSFSMGNLSRKTTSSISLFHSSPIMENITFTPVQENETTTENFSTSLAMEAFSGMTSSTALSHSSPIMENIALTPIQENETTTENFSTSLAMEAFSGMTSSTALSHSSPIMENITFTPIQENESTPENISTSPSREAFSGKTTSSTAFSYSSPIMENITFTPIQENETTPENISTSLSMEAFSGKTTSFNAFSHSSPIMENITFTPIQENEIITFTPIQENENTEYISTSLAMEAFSGKTSSIALSHSSPIMENITFTPTYEVTDSYQNQSVINDQTTSSTSLYRLLTVQEMNPLSRESATFVNFFTSPLPFPGSSSSEDIVSEYSQRSNTLHPERTISITNTTDQASTLVTSQATLNEDINNSGSSAQDNITYAIGASTLFGTSSLSERGSNYTSPSTLRDISPLTWTETSKASSPFINNETFSLWTVASTSSLSLQNISTFTYIEDNGTLITDIQPLNIEDTNSSYLPTSITGSSFILLNQTVTTRNLSLPVTMDAYNQTVSTTTELVYVTPTRQILSSSTNSSDPYSLMEESFTTLNPNLLNDLINNDTSGPARVQSLMNELNSSVSDALKMTSQYGINYSADNDTSETGASTVTNVPTTSHFISSVISQFSPWAYSVESGNVTSTSLSTESIPYLQDTVESGSGITFDQNFNTSAATHTSVSESLYENVTQTNRSILTAVVSLNESSLVTSNDYEMSHTNSISSAVSDSNNLIPSANSTDLITEPHPNLTAALSTYPVLSSQSIQSSQYTSTHEAGISVLDTVFLNVSTEHSTLSTSSIPYSKAINGSLDTIPFSTPDLENLTVFTFRHYISSSVSPGNELSLSAVTDNNSISAQSSIISYTSSRYVTPISQNYERKSSVMSTDTTSSAIITPATTLSTLFDTNITSGTSSTLTSVFFDPNITLPSQSIPEAEIMPFTSTTPESSQYELPRTLVYDNDPTITPITLSPSLGTLNTRLINNHRITVPTPYTNSSTEYLPGTILPLYGFSTGPLTANTSSNISALYSEDDVNLTTSILSGTSETPYSPEVFNISNIQGNYESGYPFYTSRATASVTLISLISSAVTATKSPRVGSLSSSHGPHTTSAISVPQTNTEETADSLSPTFILTAGPESILPARVTSFTPHITQESIPLDARPNETNTEAIQTLNNQSNNENSQSTVPLSTLSMVPTNHIISQSFTSQEALNSSQTSEDQNSMSYTSTNELLSYAGVSDTSTEQTNSSPSTTYENSSLVPLGNIPISSSSDQQSTLTLNASVSFISYERNLSQVINGSDFPYIHQSTITPNIHNNQTYLTSPVSYQSLRNNIYDNSTFATTKPAYTDDSTSSATSIVTSNMSAYTSENAPFTNDSQNANTSLSQQNLTLFTPTLNVHTTDQDILTLSYSFGDSNSTTEGSESSQHTTDQDLLILSYSFGASNSTTEGSESSQQRSTLSTSSTPDATLQERPQSFVTEVTTPSRELTTKLIKTESTRRSNKGRRSVAFDDYYRHIIETKHKRDTASIFTSAKQYNYKKLVGPVLKTRKYKKVLRIRRDVLQNTTELPDIEQHTLFLENANISCKDRVQELTWWERVNATVKNIAELLAAVKNGSIDEKHANQLEEEASSLDELVAEGYNITQLVEDVSEEDMEIMINRLSSVEDVVHNTSLSVESKIEKKRHESAIIIISGSGCIFLAFIVIMVVAKKRPWRRAIVIYITDNKRKRRINEAVHVYLDTDSLGMSTGSFTSYADGQDFSDSSSLDNAYPMTSFKEQLA</sequence>
<dbReference type="Proteomes" id="UP001381693">
    <property type="component" value="Unassembled WGS sequence"/>
</dbReference>